<protein>
    <submittedName>
        <fullName evidence="1">Uncharacterized protein</fullName>
    </submittedName>
</protein>
<dbReference type="AlphaFoldDB" id="A0AAQ3S9M8"/>
<accession>A0AAQ3S9M8</accession>
<evidence type="ECO:0000313" key="1">
    <source>
        <dbReference type="EMBL" id="WVZ22577.1"/>
    </source>
</evidence>
<dbReference type="Proteomes" id="UP001374535">
    <property type="component" value="Chromosome 1"/>
</dbReference>
<gene>
    <name evidence="1" type="ORF">V8G54_001121</name>
</gene>
<proteinExistence type="predicted"/>
<evidence type="ECO:0000313" key="2">
    <source>
        <dbReference type="Proteomes" id="UP001374535"/>
    </source>
</evidence>
<dbReference type="EMBL" id="CP144700">
    <property type="protein sequence ID" value="WVZ22577.1"/>
    <property type="molecule type" value="Genomic_DNA"/>
</dbReference>
<name>A0AAQ3S9M8_VIGMU</name>
<reference evidence="1 2" key="1">
    <citation type="journal article" date="2023" name="Life. Sci Alliance">
        <title>Evolutionary insights into 3D genome organization and epigenetic landscape of Vigna mungo.</title>
        <authorList>
            <person name="Junaid A."/>
            <person name="Singh B."/>
            <person name="Bhatia S."/>
        </authorList>
    </citation>
    <scope>NUCLEOTIDE SEQUENCE [LARGE SCALE GENOMIC DNA]</scope>
    <source>
        <strain evidence="1">Urdbean</strain>
    </source>
</reference>
<organism evidence="1 2">
    <name type="scientific">Vigna mungo</name>
    <name type="common">Black gram</name>
    <name type="synonym">Phaseolus mungo</name>
    <dbReference type="NCBI Taxonomy" id="3915"/>
    <lineage>
        <taxon>Eukaryota</taxon>
        <taxon>Viridiplantae</taxon>
        <taxon>Streptophyta</taxon>
        <taxon>Embryophyta</taxon>
        <taxon>Tracheophyta</taxon>
        <taxon>Spermatophyta</taxon>
        <taxon>Magnoliopsida</taxon>
        <taxon>eudicotyledons</taxon>
        <taxon>Gunneridae</taxon>
        <taxon>Pentapetalae</taxon>
        <taxon>rosids</taxon>
        <taxon>fabids</taxon>
        <taxon>Fabales</taxon>
        <taxon>Fabaceae</taxon>
        <taxon>Papilionoideae</taxon>
        <taxon>50 kb inversion clade</taxon>
        <taxon>NPAAA clade</taxon>
        <taxon>indigoferoid/millettioid clade</taxon>
        <taxon>Phaseoleae</taxon>
        <taxon>Vigna</taxon>
    </lineage>
</organism>
<sequence>MTDTRGAPAETQNNSGFFMLTCLAPRRKSKKQMAITIVCQDHSSMLLKTELITGTRAILLVKCVIPRRPFSCCRPTITADPPMNPIRIAFDRKSMINPSLRIPRAD</sequence>
<keyword evidence="2" id="KW-1185">Reference proteome</keyword>